<dbReference type="EMBL" id="QAOL01000025">
    <property type="protein sequence ID" value="PTQ82919.1"/>
    <property type="molecule type" value="Genomic_DNA"/>
</dbReference>
<proteinExistence type="predicted"/>
<gene>
    <name evidence="1" type="ORF">C8R28_102534</name>
</gene>
<evidence type="ECO:0000313" key="1">
    <source>
        <dbReference type="EMBL" id="PTQ82919.1"/>
    </source>
</evidence>
<accession>A0A2T5IGK7</accession>
<comment type="caution">
    <text evidence="1">The sequence shown here is derived from an EMBL/GenBank/DDBJ whole genome shotgun (WGS) entry which is preliminary data.</text>
</comment>
<evidence type="ECO:0000313" key="2">
    <source>
        <dbReference type="Proteomes" id="UP000244110"/>
    </source>
</evidence>
<sequence>MMLNSKRGGLGLLGLKYGQVDVILYNMPHAVSCWRYDAGIVSMNPDHRDKIPHACQLKPFF</sequence>
<dbReference type="Proteomes" id="UP000244110">
    <property type="component" value="Unassembled WGS sequence"/>
</dbReference>
<dbReference type="RefSeq" id="WP_107787177.1">
    <property type="nucleotide sequence ID" value="NZ_QAOL01000025.1"/>
</dbReference>
<protein>
    <submittedName>
        <fullName evidence="1">Uncharacterized protein</fullName>
    </submittedName>
</protein>
<reference evidence="1 2" key="1">
    <citation type="submission" date="2018-04" db="EMBL/GenBank/DDBJ databases">
        <title>Active sludge and wastewater microbial communities from Klosterneuburg, Austria.</title>
        <authorList>
            <person name="Wagner M."/>
        </authorList>
    </citation>
    <scope>NUCLEOTIDE SEQUENCE [LARGE SCALE GENOMIC DNA]</scope>
    <source>
        <strain evidence="1 2">Nm4</strain>
    </source>
</reference>
<name>A0A2T5IGK7_9PROT</name>
<dbReference type="AlphaFoldDB" id="A0A2T5IGK7"/>
<organism evidence="1 2">
    <name type="scientific">Nitrosomonas ureae</name>
    <dbReference type="NCBI Taxonomy" id="44577"/>
    <lineage>
        <taxon>Bacteria</taxon>
        <taxon>Pseudomonadati</taxon>
        <taxon>Pseudomonadota</taxon>
        <taxon>Betaproteobacteria</taxon>
        <taxon>Nitrosomonadales</taxon>
        <taxon>Nitrosomonadaceae</taxon>
        <taxon>Nitrosomonas</taxon>
    </lineage>
</organism>